<organism evidence="4 5">
    <name type="scientific">Pedobacter frigiditerrae</name>
    <dbReference type="NCBI Taxonomy" id="2530452"/>
    <lineage>
        <taxon>Bacteria</taxon>
        <taxon>Pseudomonadati</taxon>
        <taxon>Bacteroidota</taxon>
        <taxon>Sphingobacteriia</taxon>
        <taxon>Sphingobacteriales</taxon>
        <taxon>Sphingobacteriaceae</taxon>
        <taxon>Pedobacter</taxon>
    </lineage>
</organism>
<dbReference type="Proteomes" id="UP000292884">
    <property type="component" value="Unassembled WGS sequence"/>
</dbReference>
<accession>A0A4R0MML5</accession>
<dbReference type="PANTHER" id="PTHR37842:SF2">
    <property type="entry name" value="GYLCOSYL HYDROLASE 115 C-TERMINAL DOMAIN-CONTAINING PROTEIN"/>
    <property type="match status" value="1"/>
</dbReference>
<keyword evidence="1 4" id="KW-0378">Hydrolase</keyword>
<dbReference type="SUPFAM" id="SSF55545">
    <property type="entry name" value="beta-N-acetylhexosaminidase-like domain"/>
    <property type="match status" value="1"/>
</dbReference>
<dbReference type="Gene3D" id="2.60.120.1620">
    <property type="match status" value="1"/>
</dbReference>
<dbReference type="EMBL" id="SJSK01000006">
    <property type="protein sequence ID" value="TCC87981.1"/>
    <property type="molecule type" value="Genomic_DNA"/>
</dbReference>
<gene>
    <name evidence="4" type="ORF">EZ428_19835</name>
</gene>
<dbReference type="InterPro" id="IPR029018">
    <property type="entry name" value="Hex-like_dom2"/>
</dbReference>
<dbReference type="InterPro" id="IPR041437">
    <property type="entry name" value="GH115_C"/>
</dbReference>
<feature type="chain" id="PRO_5020890733" evidence="2">
    <location>
        <begin position="20"/>
        <end position="956"/>
    </location>
</feature>
<dbReference type="GO" id="GO:0016787">
    <property type="term" value="F:hydrolase activity"/>
    <property type="evidence" value="ECO:0007669"/>
    <property type="project" value="UniProtKB-KW"/>
</dbReference>
<dbReference type="Pfam" id="PF15979">
    <property type="entry name" value="Glyco_hydro_115"/>
    <property type="match status" value="1"/>
</dbReference>
<dbReference type="InterPro" id="IPR042301">
    <property type="entry name" value="GH115_sf"/>
</dbReference>
<name>A0A4R0MML5_9SPHI</name>
<dbReference type="GO" id="GO:0005975">
    <property type="term" value="P:carbohydrate metabolic process"/>
    <property type="evidence" value="ECO:0007669"/>
    <property type="project" value="UniProtKB-ARBA"/>
</dbReference>
<feature type="domain" description="Gylcosyl hydrolase 115 C-terminal" evidence="3">
    <location>
        <begin position="780"/>
        <end position="948"/>
    </location>
</feature>
<dbReference type="Gene3D" id="1.20.58.2150">
    <property type="match status" value="1"/>
</dbReference>
<dbReference type="OrthoDB" id="8727830at2"/>
<sequence length="956" mass="107895">MKKLLIIVVLVLLRGFVFAAGSDPFVIKSYVPGSFVIAHKGKVNSILLSDNEFAGVTRAAKNLQSDLQKVTGLNPSFFTEKATGLAIIIGTIGNSKIIDQLVKNNKINVAGIAGKWESTLIEVVKNPLPGIDSALVIAGSDKRGTIYGVYELSYQIGVSPWYYWADVPVKKSESLFVKPGRYVISSPAVKYRGIFLNDEAPALSGWTHKEFGGFNSKLYEKVFELILRLKGNYLWPAMWGNAFNDDDKMNPILADEYGVVIGTSHHEPLTRAHDEWKRYKGGKWNYDQNPQQLREFWESGLKRVADKEQIITIGMRGDGDEPMSTGTATALLEKIVKDQREIIEKVTKKPASATPQIWALYKEVQDYYDKGMRVPDDVTLLLADDNWGNIRKLPKLNEAPRSGGYGIYYHFDYVGDPRNYKWVNTNPIQKVWEQMNLAYEYNANQIWIVNVGDLKPMEFPIEFFLDYAWAPDAIPAEKLKDYMINWSGKQFGQEYANDIADILDLYSKYNGRIKPELLNDKTYSLANYNEFENVVADYNSLKDRSKFIYDRIPANQKDAFYQLVLHPVEASANLNELYLSVAKNKLYANQGRFTANAMADKAAELYKKDEEITNYYNKVMANGKWDHMMDQTHIGYTYWQQPEKNAMPETVVLAFTGDLSKAQLGLAIEGSDSSWTGKTKVDMAFPTFDYYSNKAHYIELFNGKKGSFKYEIEVPVFVNVNAPTGEVKTEQRVYLNIDWDKAPAGKTTAIVTITGSEGSKISLPITLDNRRFSDQKINAFVPQDGYISMEAPSYSRAVNSRPIFWKTIPNYGKTTGGVMPVPVTSSVQKLDANTPHLEYDFYTNETVAFNLHSYISPTIDFTNTDGLKFAVSVDNQPPIIVNISADYRTEAAWRKSVADNIKIFKTALKIDAVGKHTLKYWMISPGVVLQKLVIDLGGLKPSYLGPPETFVSKQEK</sequence>
<evidence type="ECO:0000313" key="4">
    <source>
        <dbReference type="EMBL" id="TCC87981.1"/>
    </source>
</evidence>
<dbReference type="PANTHER" id="PTHR37842">
    <property type="match status" value="1"/>
</dbReference>
<feature type="signal peptide" evidence="2">
    <location>
        <begin position="1"/>
        <end position="19"/>
    </location>
</feature>
<dbReference type="InterPro" id="IPR031924">
    <property type="entry name" value="GH115"/>
</dbReference>
<evidence type="ECO:0000259" key="3">
    <source>
        <dbReference type="Pfam" id="PF17829"/>
    </source>
</evidence>
<reference evidence="4 5" key="1">
    <citation type="submission" date="2019-02" db="EMBL/GenBank/DDBJ databases">
        <title>Pedobacter sp. RP-1-13 sp. nov., isolated from Arctic soil.</title>
        <authorList>
            <person name="Dahal R.H."/>
        </authorList>
    </citation>
    <scope>NUCLEOTIDE SEQUENCE [LARGE SCALE GENOMIC DNA]</scope>
    <source>
        <strain evidence="4 5">RP-1-13</strain>
    </source>
</reference>
<keyword evidence="2" id="KW-0732">Signal</keyword>
<dbReference type="Gene3D" id="3.30.379.10">
    <property type="entry name" value="Chitobiase/beta-hexosaminidase domain 2-like"/>
    <property type="match status" value="1"/>
</dbReference>
<comment type="caution">
    <text evidence="4">The sequence shown here is derived from an EMBL/GenBank/DDBJ whole genome shotgun (WGS) entry which is preliminary data.</text>
</comment>
<dbReference type="Gene3D" id="3.20.20.520">
    <property type="entry name" value="Glycosyl hydrolase family 115"/>
    <property type="match status" value="1"/>
</dbReference>
<evidence type="ECO:0000313" key="5">
    <source>
        <dbReference type="Proteomes" id="UP000292884"/>
    </source>
</evidence>
<keyword evidence="5" id="KW-1185">Reference proteome</keyword>
<dbReference type="RefSeq" id="WP_131554945.1">
    <property type="nucleotide sequence ID" value="NZ_SJSK01000006.1"/>
</dbReference>
<dbReference type="AlphaFoldDB" id="A0A4R0MML5"/>
<evidence type="ECO:0000256" key="2">
    <source>
        <dbReference type="SAM" id="SignalP"/>
    </source>
</evidence>
<proteinExistence type="predicted"/>
<evidence type="ECO:0000256" key="1">
    <source>
        <dbReference type="ARBA" id="ARBA00022801"/>
    </source>
</evidence>
<protein>
    <submittedName>
        <fullName evidence="4">Glycosyl hydrolase</fullName>
    </submittedName>
</protein>
<dbReference type="Pfam" id="PF17829">
    <property type="entry name" value="GH115_C"/>
    <property type="match status" value="1"/>
</dbReference>